<gene>
    <name evidence="2" type="ORF">PFFCH_02230</name>
</gene>
<dbReference type="EMBL" id="KI927922">
    <property type="protein sequence ID" value="ETW30335.1"/>
    <property type="molecule type" value="Genomic_DNA"/>
</dbReference>
<reference evidence="2 3" key="2">
    <citation type="submission" date="2013-02" db="EMBL/GenBank/DDBJ databases">
        <title>The Genome Sequence of Plasmodium falciparum FCH/4.</title>
        <authorList>
            <consortium name="The Broad Institute Genome Sequencing Platform"/>
            <consortium name="The Broad Institute Genome Sequencing Center for Infectious Disease"/>
            <person name="Neafsey D."/>
            <person name="Cheeseman I."/>
            <person name="Volkman S."/>
            <person name="Adams J."/>
            <person name="Walker B."/>
            <person name="Young S.K."/>
            <person name="Zeng Q."/>
            <person name="Gargeya S."/>
            <person name="Fitzgerald M."/>
            <person name="Haas B."/>
            <person name="Abouelleil A."/>
            <person name="Alvarado L."/>
            <person name="Arachchi H.M."/>
            <person name="Berlin A.M."/>
            <person name="Chapman S.B."/>
            <person name="Dewar J."/>
            <person name="Goldberg J."/>
            <person name="Griggs A."/>
            <person name="Gujja S."/>
            <person name="Hansen M."/>
            <person name="Howarth C."/>
            <person name="Imamovic A."/>
            <person name="Larimer J."/>
            <person name="McCowan C."/>
            <person name="Murphy C."/>
            <person name="Neiman D."/>
            <person name="Pearson M."/>
            <person name="Priest M."/>
            <person name="Roberts A."/>
            <person name="Saif S."/>
            <person name="Shea T."/>
            <person name="Sisk P."/>
            <person name="Sykes S."/>
            <person name="Wortman J."/>
            <person name="Nusbaum C."/>
            <person name="Birren B."/>
        </authorList>
    </citation>
    <scope>NUCLEOTIDE SEQUENCE [LARGE SCALE GENOMIC DNA]</scope>
    <source>
        <strain evidence="2 3">FCH/4</strain>
    </source>
</reference>
<sequence>MKEIKKIELNYYNSLNNINKGIYLNEFLTNLNYHEVKKNLHILPHRLNKELNELRERYDHIIKHKKQMNDNLSKSSNEKGNRSVYKRFMLLNV</sequence>
<evidence type="ECO:0000259" key="1">
    <source>
        <dbReference type="Pfam" id="PF11629"/>
    </source>
</evidence>
<dbReference type="AlphaFoldDB" id="A0A024VQ43"/>
<evidence type="ECO:0000313" key="3">
    <source>
        <dbReference type="Proteomes" id="UP000030656"/>
    </source>
</evidence>
<name>A0A024VQ43_PLAFA</name>
<dbReference type="InterPro" id="IPR024205">
    <property type="entry name" value="Mst1_2_SARAH_domain"/>
</dbReference>
<accession>A0A024VQ43</accession>
<proteinExistence type="predicted"/>
<organism evidence="2 3">
    <name type="scientific">Plasmodium falciparum FCH/4</name>
    <dbReference type="NCBI Taxonomy" id="1036724"/>
    <lineage>
        <taxon>Eukaryota</taxon>
        <taxon>Sar</taxon>
        <taxon>Alveolata</taxon>
        <taxon>Apicomplexa</taxon>
        <taxon>Aconoidasida</taxon>
        <taxon>Haemosporida</taxon>
        <taxon>Plasmodiidae</taxon>
        <taxon>Plasmodium</taxon>
        <taxon>Plasmodium (Laverania)</taxon>
    </lineage>
</organism>
<dbReference type="GO" id="GO:0004674">
    <property type="term" value="F:protein serine/threonine kinase activity"/>
    <property type="evidence" value="ECO:0007669"/>
    <property type="project" value="InterPro"/>
</dbReference>
<feature type="domain" description="Mst1/2 SARAH" evidence="1">
    <location>
        <begin position="26"/>
        <end position="59"/>
    </location>
</feature>
<dbReference type="Proteomes" id="UP000030656">
    <property type="component" value="Unassembled WGS sequence"/>
</dbReference>
<evidence type="ECO:0000313" key="2">
    <source>
        <dbReference type="EMBL" id="ETW30335.1"/>
    </source>
</evidence>
<protein>
    <recommendedName>
        <fullName evidence="1">Mst1/2 SARAH domain-containing protein</fullName>
    </recommendedName>
</protein>
<dbReference type="OrthoDB" id="372171at2759"/>
<reference evidence="2 3" key="1">
    <citation type="submission" date="2013-02" db="EMBL/GenBank/DDBJ databases">
        <title>The Genome Annotation of Plasmodium falciparum FCH/4.</title>
        <authorList>
            <consortium name="The Broad Institute Genome Sequencing Platform"/>
            <consortium name="The Broad Institute Genome Sequencing Center for Infectious Disease"/>
            <person name="Neafsey D."/>
            <person name="Hoffman S."/>
            <person name="Volkman S."/>
            <person name="Rosenthal P."/>
            <person name="Walker B."/>
            <person name="Young S.K."/>
            <person name="Zeng Q."/>
            <person name="Gargeya S."/>
            <person name="Fitzgerald M."/>
            <person name="Haas B."/>
            <person name="Abouelleil A."/>
            <person name="Allen A.W."/>
            <person name="Alvarado L."/>
            <person name="Arachchi H.M."/>
            <person name="Berlin A.M."/>
            <person name="Chapman S.B."/>
            <person name="Gainer-Dewar J."/>
            <person name="Goldberg J."/>
            <person name="Griggs A."/>
            <person name="Gujja S."/>
            <person name="Hansen M."/>
            <person name="Howarth C."/>
            <person name="Imamovic A."/>
            <person name="Ireland A."/>
            <person name="Larimer J."/>
            <person name="McCowan C."/>
            <person name="Murphy C."/>
            <person name="Pearson M."/>
            <person name="Poon T.W."/>
            <person name="Priest M."/>
            <person name="Roberts A."/>
            <person name="Saif S."/>
            <person name="Shea T."/>
            <person name="Sisk P."/>
            <person name="Sykes S."/>
            <person name="Wortman J."/>
            <person name="Nusbaum C."/>
            <person name="Birren B."/>
        </authorList>
    </citation>
    <scope>NUCLEOTIDE SEQUENCE [LARGE SCALE GENOMIC DNA]</scope>
    <source>
        <strain evidence="2 3">FCH/4</strain>
    </source>
</reference>
<dbReference type="Pfam" id="PF11629">
    <property type="entry name" value="Mst1_SARAH"/>
    <property type="match status" value="1"/>
</dbReference>